<dbReference type="InterPro" id="IPR015943">
    <property type="entry name" value="WD40/YVTN_repeat-like_dom_sf"/>
</dbReference>
<dbReference type="Proteomes" id="UP001275084">
    <property type="component" value="Unassembled WGS sequence"/>
</dbReference>
<evidence type="ECO:0000256" key="2">
    <source>
        <dbReference type="ARBA" id="ARBA00022618"/>
    </source>
</evidence>
<evidence type="ECO:0000313" key="9">
    <source>
        <dbReference type="Proteomes" id="UP001275084"/>
    </source>
</evidence>
<dbReference type="GO" id="GO:0051301">
    <property type="term" value="P:cell division"/>
    <property type="evidence" value="ECO:0007669"/>
    <property type="project" value="UniProtKB-KW"/>
</dbReference>
<keyword evidence="5" id="KW-0131">Cell cycle</keyword>
<evidence type="ECO:0000259" key="6">
    <source>
        <dbReference type="Pfam" id="PF12894"/>
    </source>
</evidence>
<dbReference type="InterPro" id="IPR024977">
    <property type="entry name" value="Apc4-like_WD40_dom"/>
</dbReference>
<reference evidence="8" key="2">
    <citation type="submission" date="2023-06" db="EMBL/GenBank/DDBJ databases">
        <authorList>
            <consortium name="Lawrence Berkeley National Laboratory"/>
            <person name="Haridas S."/>
            <person name="Hensen N."/>
            <person name="Bonometti L."/>
            <person name="Westerberg I."/>
            <person name="Brannstrom I.O."/>
            <person name="Guillou S."/>
            <person name="Cros-Aarteil S."/>
            <person name="Calhoun S."/>
            <person name="Kuo A."/>
            <person name="Mondo S."/>
            <person name="Pangilinan J."/>
            <person name="Riley R."/>
            <person name="Labutti K."/>
            <person name="Andreopoulos B."/>
            <person name="Lipzen A."/>
            <person name="Chen C."/>
            <person name="Yanf M."/>
            <person name="Daum C."/>
            <person name="Ng V."/>
            <person name="Clum A."/>
            <person name="Steindorff A."/>
            <person name="Ohm R."/>
            <person name="Martin F."/>
            <person name="Silar P."/>
            <person name="Natvig D."/>
            <person name="Lalanne C."/>
            <person name="Gautier V."/>
            <person name="Ament-Velasquez S.L."/>
            <person name="Kruys A."/>
            <person name="Hutchinson M.I."/>
            <person name="Powell A.J."/>
            <person name="Barry K."/>
            <person name="Miller A.N."/>
            <person name="Grigoriev I.V."/>
            <person name="Debuchy R."/>
            <person name="Gladieux P."/>
            <person name="Thoren M.H."/>
            <person name="Johannesson H."/>
        </authorList>
    </citation>
    <scope>NUCLEOTIDE SEQUENCE</scope>
    <source>
        <strain evidence="8">CBS 955.72</strain>
    </source>
</reference>
<dbReference type="AlphaFoldDB" id="A0AAJ0HM27"/>
<name>A0AAJ0HM27_9PEZI</name>
<dbReference type="InterPro" id="IPR024790">
    <property type="entry name" value="APC4_long_dom"/>
</dbReference>
<keyword evidence="4" id="KW-0833">Ubl conjugation pathway</keyword>
<gene>
    <name evidence="8" type="ORF">B0T25DRAFT_589458</name>
</gene>
<sequence length="790" mass="87766">MAHTGELSLFSSSKLSVPVLGGRLASNPVIDLTATVGDGGNVLCIWRANDQLVSKHTERNQKAEALKWKEDGQFLAAGWSDGVVRLVGLESSKAVHHIRVCDGAAAKIDFIGWSRNVAGRRPARRGLSSKLQSWDILLDDKKDIQDLPHELTFLEVETALPKISPLPVSGGSGDDMFVFSTTSSLEFVFRPVRPEDADVVHVMVVGTTDGGIHLSIYDSFVIGSFKCAPRTATAPSGSGVFQLCGHGSHPESSTHVLLLRPQGGNPTSLYVTPMDLTFVHYSPVNLSLLASKMTTLQNLLRYMKQTQSHMVSEWKSTRELPGRFLNAVKEDLEKMPKGPVTIVQALCHTVVTGHVFPPLKEWLVDSLAERGHKRWDKAVVSGLENLRSLVHENFIPALERCGIILSRLLGIARFHDSRENIGFTSAQISRLMDIVSCLTVVAHKVLLCVMDELDHFTTFSVWLRMEIDKQASSTINEDLTEKEATMDNAKVLVYIQRYLASSPLALYFDEVTKEDYAKDQELTEAGPSLLELLDKQLKRQEAGQPYMRALPHVDFLVNYLNNRANTVFQDIAEAEKRGVRFGQAAEVSIGQKIWKQDIHMCSVRKKEHPQARVFTAVASESDRGKMYLFRTVIPIINGISGTPVASACSVSLPKDATIIDFKFLNDTALLVLCHRKDGPSPVLLRIGYRSKLMPYSDYRKDQSLRNLELEPLTGKTQMYLSFGFSRIGSFSPIQMEVQNAGTARGNIPARICLLGRDKAGYKNYALSEDWEMAEVEQELGNMEIAVEERV</sequence>
<keyword evidence="9" id="KW-1185">Reference proteome</keyword>
<dbReference type="PANTHER" id="PTHR13260:SF0">
    <property type="entry name" value="ANAPHASE-PROMOTING COMPLEX SUBUNIT 4"/>
    <property type="match status" value="1"/>
</dbReference>
<evidence type="ECO:0000313" key="8">
    <source>
        <dbReference type="EMBL" id="KAK3357076.1"/>
    </source>
</evidence>
<dbReference type="EMBL" id="JAUIQD010000003">
    <property type="protein sequence ID" value="KAK3357076.1"/>
    <property type="molecule type" value="Genomic_DNA"/>
</dbReference>
<dbReference type="SUPFAM" id="SSF69322">
    <property type="entry name" value="Tricorn protease domain 2"/>
    <property type="match status" value="1"/>
</dbReference>
<keyword evidence="3" id="KW-0498">Mitosis</keyword>
<dbReference type="GO" id="GO:0034399">
    <property type="term" value="C:nuclear periphery"/>
    <property type="evidence" value="ECO:0007669"/>
    <property type="project" value="TreeGrafter"/>
</dbReference>
<evidence type="ECO:0000256" key="4">
    <source>
        <dbReference type="ARBA" id="ARBA00022786"/>
    </source>
</evidence>
<feature type="domain" description="Anaphase-promoting complex subunit 4-like WD40" evidence="6">
    <location>
        <begin position="27"/>
        <end position="115"/>
    </location>
</feature>
<keyword evidence="2" id="KW-0132">Cell division</keyword>
<evidence type="ECO:0000256" key="1">
    <source>
        <dbReference type="ARBA" id="ARBA00016067"/>
    </source>
</evidence>
<proteinExistence type="predicted"/>
<dbReference type="GO" id="GO:0070979">
    <property type="term" value="P:protein K11-linked ubiquitination"/>
    <property type="evidence" value="ECO:0007669"/>
    <property type="project" value="TreeGrafter"/>
</dbReference>
<dbReference type="Pfam" id="PF12894">
    <property type="entry name" value="ANAPC4_WD40"/>
    <property type="match status" value="1"/>
</dbReference>
<dbReference type="InterPro" id="IPR024789">
    <property type="entry name" value="APC4"/>
</dbReference>
<dbReference type="GO" id="GO:0005680">
    <property type="term" value="C:anaphase-promoting complex"/>
    <property type="evidence" value="ECO:0007669"/>
    <property type="project" value="InterPro"/>
</dbReference>
<organism evidence="8 9">
    <name type="scientific">Lasiosphaeria hispida</name>
    <dbReference type="NCBI Taxonomy" id="260671"/>
    <lineage>
        <taxon>Eukaryota</taxon>
        <taxon>Fungi</taxon>
        <taxon>Dikarya</taxon>
        <taxon>Ascomycota</taxon>
        <taxon>Pezizomycotina</taxon>
        <taxon>Sordariomycetes</taxon>
        <taxon>Sordariomycetidae</taxon>
        <taxon>Sordariales</taxon>
        <taxon>Lasiosphaeriaceae</taxon>
        <taxon>Lasiosphaeria</taxon>
    </lineage>
</organism>
<dbReference type="GO" id="GO:0031145">
    <property type="term" value="P:anaphase-promoting complex-dependent catabolic process"/>
    <property type="evidence" value="ECO:0007669"/>
    <property type="project" value="InterPro"/>
</dbReference>
<evidence type="ECO:0000256" key="5">
    <source>
        <dbReference type="ARBA" id="ARBA00023306"/>
    </source>
</evidence>
<evidence type="ECO:0000256" key="3">
    <source>
        <dbReference type="ARBA" id="ARBA00022776"/>
    </source>
</evidence>
<protein>
    <recommendedName>
        <fullName evidence="1">Anaphase-promoting complex subunit 4</fullName>
    </recommendedName>
</protein>
<accession>A0AAJ0HM27</accession>
<feature type="domain" description="Anaphase-promoting complex subunit 4 long" evidence="7">
    <location>
        <begin position="271"/>
        <end position="472"/>
    </location>
</feature>
<dbReference type="Gene3D" id="2.130.10.10">
    <property type="entry name" value="YVTN repeat-like/Quinoprotein amine dehydrogenase"/>
    <property type="match status" value="1"/>
</dbReference>
<reference evidence="8" key="1">
    <citation type="journal article" date="2023" name="Mol. Phylogenet. Evol.">
        <title>Genome-scale phylogeny and comparative genomics of the fungal order Sordariales.</title>
        <authorList>
            <person name="Hensen N."/>
            <person name="Bonometti L."/>
            <person name="Westerberg I."/>
            <person name="Brannstrom I.O."/>
            <person name="Guillou S."/>
            <person name="Cros-Aarteil S."/>
            <person name="Calhoun S."/>
            <person name="Haridas S."/>
            <person name="Kuo A."/>
            <person name="Mondo S."/>
            <person name="Pangilinan J."/>
            <person name="Riley R."/>
            <person name="LaButti K."/>
            <person name="Andreopoulos B."/>
            <person name="Lipzen A."/>
            <person name="Chen C."/>
            <person name="Yan M."/>
            <person name="Daum C."/>
            <person name="Ng V."/>
            <person name="Clum A."/>
            <person name="Steindorff A."/>
            <person name="Ohm R.A."/>
            <person name="Martin F."/>
            <person name="Silar P."/>
            <person name="Natvig D.O."/>
            <person name="Lalanne C."/>
            <person name="Gautier V."/>
            <person name="Ament-Velasquez S.L."/>
            <person name="Kruys A."/>
            <person name="Hutchinson M.I."/>
            <person name="Powell A.J."/>
            <person name="Barry K."/>
            <person name="Miller A.N."/>
            <person name="Grigoriev I.V."/>
            <person name="Debuchy R."/>
            <person name="Gladieux P."/>
            <person name="Hiltunen Thoren M."/>
            <person name="Johannesson H."/>
        </authorList>
    </citation>
    <scope>NUCLEOTIDE SEQUENCE</scope>
    <source>
        <strain evidence="8">CBS 955.72</strain>
    </source>
</reference>
<dbReference type="PANTHER" id="PTHR13260">
    <property type="entry name" value="ANAPHASE PROMOTING COMPLEX SUBUNIT 4 APC4"/>
    <property type="match status" value="1"/>
</dbReference>
<dbReference type="Pfam" id="PF12896">
    <property type="entry name" value="ANAPC4"/>
    <property type="match status" value="1"/>
</dbReference>
<comment type="caution">
    <text evidence="8">The sequence shown here is derived from an EMBL/GenBank/DDBJ whole genome shotgun (WGS) entry which is preliminary data.</text>
</comment>
<evidence type="ECO:0000259" key="7">
    <source>
        <dbReference type="Pfam" id="PF12896"/>
    </source>
</evidence>